<proteinExistence type="predicted"/>
<sequence>MEAVQFSPPVGYVFDPTDCELVGFYLCNKIANQSISGIDYLIPQYDLYGSEEPWQIWNFFKQRLRQKRDDQDLYFFTQLKKKTSKGSKIDRSVGTGTWQGEDGGRGIVIDNMRIGTKKRFRIREQRLLSARWMDHARI</sequence>
<evidence type="ECO:0000313" key="2">
    <source>
        <dbReference type="Proteomes" id="UP001164250"/>
    </source>
</evidence>
<accession>A0ACC1BC08</accession>
<comment type="caution">
    <text evidence="1">The sequence shown here is derived from an EMBL/GenBank/DDBJ whole genome shotgun (WGS) entry which is preliminary data.</text>
</comment>
<keyword evidence="2" id="KW-1185">Reference proteome</keyword>
<reference evidence="2" key="1">
    <citation type="journal article" date="2023" name="G3 (Bethesda)">
        <title>Genome assembly and association tests identify interacting loci associated with vigor, precocity, and sex in interspecific pistachio rootstocks.</title>
        <authorList>
            <person name="Palmer W."/>
            <person name="Jacygrad E."/>
            <person name="Sagayaradj S."/>
            <person name="Cavanaugh K."/>
            <person name="Han R."/>
            <person name="Bertier L."/>
            <person name="Beede B."/>
            <person name="Kafkas S."/>
            <person name="Golino D."/>
            <person name="Preece J."/>
            <person name="Michelmore R."/>
        </authorList>
    </citation>
    <scope>NUCLEOTIDE SEQUENCE [LARGE SCALE GENOMIC DNA]</scope>
</reference>
<evidence type="ECO:0000313" key="1">
    <source>
        <dbReference type="EMBL" id="KAJ0096479.1"/>
    </source>
</evidence>
<dbReference type="Proteomes" id="UP001164250">
    <property type="component" value="Chromosome 5"/>
</dbReference>
<gene>
    <name evidence="1" type="ORF">Patl1_27895</name>
</gene>
<dbReference type="EMBL" id="CM047901">
    <property type="protein sequence ID" value="KAJ0096479.1"/>
    <property type="molecule type" value="Genomic_DNA"/>
</dbReference>
<protein>
    <submittedName>
        <fullName evidence="1">Uncharacterized protein</fullName>
    </submittedName>
</protein>
<organism evidence="1 2">
    <name type="scientific">Pistacia atlantica</name>
    <dbReference type="NCBI Taxonomy" id="434234"/>
    <lineage>
        <taxon>Eukaryota</taxon>
        <taxon>Viridiplantae</taxon>
        <taxon>Streptophyta</taxon>
        <taxon>Embryophyta</taxon>
        <taxon>Tracheophyta</taxon>
        <taxon>Spermatophyta</taxon>
        <taxon>Magnoliopsida</taxon>
        <taxon>eudicotyledons</taxon>
        <taxon>Gunneridae</taxon>
        <taxon>Pentapetalae</taxon>
        <taxon>rosids</taxon>
        <taxon>malvids</taxon>
        <taxon>Sapindales</taxon>
        <taxon>Anacardiaceae</taxon>
        <taxon>Pistacia</taxon>
    </lineage>
</organism>
<name>A0ACC1BC08_9ROSI</name>